<evidence type="ECO:0000313" key="3">
    <source>
        <dbReference type="Proteomes" id="UP001187415"/>
    </source>
</evidence>
<accession>A0AA88M3Q3</accession>
<protein>
    <submittedName>
        <fullName evidence="2">Uncharacterized protein</fullName>
    </submittedName>
</protein>
<keyword evidence="1" id="KW-0812">Transmembrane</keyword>
<reference evidence="2" key="1">
    <citation type="submission" date="2023-07" db="EMBL/GenBank/DDBJ databases">
        <title>Chromosome-level Genome Assembly of Striped Snakehead (Channa striata).</title>
        <authorList>
            <person name="Liu H."/>
        </authorList>
    </citation>
    <scope>NUCLEOTIDE SEQUENCE</scope>
    <source>
        <strain evidence="2">Gz</strain>
        <tissue evidence="2">Muscle</tissue>
    </source>
</reference>
<proteinExistence type="predicted"/>
<organism evidence="2 3">
    <name type="scientific">Channa striata</name>
    <name type="common">Snakehead murrel</name>
    <name type="synonym">Ophicephalus striatus</name>
    <dbReference type="NCBI Taxonomy" id="64152"/>
    <lineage>
        <taxon>Eukaryota</taxon>
        <taxon>Metazoa</taxon>
        <taxon>Chordata</taxon>
        <taxon>Craniata</taxon>
        <taxon>Vertebrata</taxon>
        <taxon>Euteleostomi</taxon>
        <taxon>Actinopterygii</taxon>
        <taxon>Neopterygii</taxon>
        <taxon>Teleostei</taxon>
        <taxon>Neoteleostei</taxon>
        <taxon>Acanthomorphata</taxon>
        <taxon>Anabantaria</taxon>
        <taxon>Anabantiformes</taxon>
        <taxon>Channoidei</taxon>
        <taxon>Channidae</taxon>
        <taxon>Channa</taxon>
    </lineage>
</organism>
<keyword evidence="1" id="KW-0472">Membrane</keyword>
<keyword evidence="3" id="KW-1185">Reference proteome</keyword>
<name>A0AA88M3Q3_CHASR</name>
<evidence type="ECO:0000313" key="2">
    <source>
        <dbReference type="EMBL" id="KAK2830110.1"/>
    </source>
</evidence>
<dbReference type="AlphaFoldDB" id="A0AA88M3Q3"/>
<feature type="transmembrane region" description="Helical" evidence="1">
    <location>
        <begin position="82"/>
        <end position="103"/>
    </location>
</feature>
<evidence type="ECO:0000256" key="1">
    <source>
        <dbReference type="SAM" id="Phobius"/>
    </source>
</evidence>
<keyword evidence="1" id="KW-1133">Transmembrane helix</keyword>
<gene>
    <name evidence="2" type="ORF">Q5P01_018041</name>
</gene>
<dbReference type="Proteomes" id="UP001187415">
    <property type="component" value="Unassembled WGS sequence"/>
</dbReference>
<comment type="caution">
    <text evidence="2">The sequence shown here is derived from an EMBL/GenBank/DDBJ whole genome shotgun (WGS) entry which is preliminary data.</text>
</comment>
<dbReference type="EMBL" id="JAUPFM010000014">
    <property type="protein sequence ID" value="KAK2830110.1"/>
    <property type="molecule type" value="Genomic_DNA"/>
</dbReference>
<sequence length="104" mass="11260">MEANGHKDDDSSCKRAVLMTSPSPDSALLSFPSSFTSALIPRSFPLLWLLDNASPQKTIIVSECLSVVECSCESGWVYVSEFWCVCVSVCVCVCVCLCVCVLLV</sequence>